<keyword evidence="1" id="KW-0812">Transmembrane</keyword>
<feature type="transmembrane region" description="Helical" evidence="1">
    <location>
        <begin position="54"/>
        <end position="72"/>
    </location>
</feature>
<keyword evidence="1" id="KW-0472">Membrane</keyword>
<dbReference type="WBParaSite" id="PSU_v2.g7718.t1">
    <property type="protein sequence ID" value="PSU_v2.g7718.t1"/>
    <property type="gene ID" value="PSU_v2.g7718"/>
</dbReference>
<organism evidence="2 3">
    <name type="scientific">Panagrolaimus superbus</name>
    <dbReference type="NCBI Taxonomy" id="310955"/>
    <lineage>
        <taxon>Eukaryota</taxon>
        <taxon>Metazoa</taxon>
        <taxon>Ecdysozoa</taxon>
        <taxon>Nematoda</taxon>
        <taxon>Chromadorea</taxon>
        <taxon>Rhabditida</taxon>
        <taxon>Tylenchina</taxon>
        <taxon>Panagrolaimomorpha</taxon>
        <taxon>Panagrolaimoidea</taxon>
        <taxon>Panagrolaimidae</taxon>
        <taxon>Panagrolaimus</taxon>
    </lineage>
</organism>
<dbReference type="Proteomes" id="UP000887577">
    <property type="component" value="Unplaced"/>
</dbReference>
<protein>
    <submittedName>
        <fullName evidence="3">Uncharacterized protein</fullName>
    </submittedName>
</protein>
<evidence type="ECO:0000313" key="2">
    <source>
        <dbReference type="Proteomes" id="UP000887577"/>
    </source>
</evidence>
<accession>A0A914Z750</accession>
<name>A0A914Z750_9BILA</name>
<sequence>MAHNLLHILLLHNIKIEFNHLELYFLVLTRLFKNQSEIPEYVPNPTMKRMHDRMRAVVILTAFTLFYVISYTSEWRTRRQMDIDKASGKVVRTYADIKS</sequence>
<evidence type="ECO:0000313" key="3">
    <source>
        <dbReference type="WBParaSite" id="PSU_v2.g7718.t1"/>
    </source>
</evidence>
<proteinExistence type="predicted"/>
<keyword evidence="1" id="KW-1133">Transmembrane helix</keyword>
<reference evidence="3" key="1">
    <citation type="submission" date="2022-11" db="UniProtKB">
        <authorList>
            <consortium name="WormBaseParasite"/>
        </authorList>
    </citation>
    <scope>IDENTIFICATION</scope>
</reference>
<dbReference type="AlphaFoldDB" id="A0A914Z750"/>
<evidence type="ECO:0000256" key="1">
    <source>
        <dbReference type="SAM" id="Phobius"/>
    </source>
</evidence>
<keyword evidence="2" id="KW-1185">Reference proteome</keyword>